<dbReference type="SUPFAM" id="SSF53822">
    <property type="entry name" value="Periplasmic binding protein-like I"/>
    <property type="match status" value="1"/>
</dbReference>
<reference evidence="6 7" key="1">
    <citation type="submission" date="2023-07" db="EMBL/GenBank/DDBJ databases">
        <title>Genomic Encyclopedia of Type Strains, Phase IV (KMG-IV): sequencing the most valuable type-strain genomes for metagenomic binning, comparative biology and taxonomic classification.</title>
        <authorList>
            <person name="Goeker M."/>
        </authorList>
    </citation>
    <scope>NUCLEOTIDE SEQUENCE [LARGE SCALE GENOMIC DNA]</scope>
    <source>
        <strain evidence="6 7">DSM 1400</strain>
    </source>
</reference>
<dbReference type="CDD" id="cd01392">
    <property type="entry name" value="HTH_LacI"/>
    <property type="match status" value="1"/>
</dbReference>
<dbReference type="PROSITE" id="PS50932">
    <property type="entry name" value="HTH_LACI_2"/>
    <property type="match status" value="1"/>
</dbReference>
<feature type="domain" description="HTH lacI-type" evidence="4">
    <location>
        <begin position="10"/>
        <end position="65"/>
    </location>
</feature>
<dbReference type="Proteomes" id="UP001224418">
    <property type="component" value="Unassembled WGS sequence"/>
</dbReference>
<dbReference type="PROSITE" id="PS50943">
    <property type="entry name" value="HTH_CROC1"/>
    <property type="match status" value="1"/>
</dbReference>
<dbReference type="SUPFAM" id="SSF47413">
    <property type="entry name" value="lambda repressor-like DNA-binding domains"/>
    <property type="match status" value="1"/>
</dbReference>
<keyword evidence="3" id="KW-0804">Transcription</keyword>
<comment type="caution">
    <text evidence="6">The sequence shown here is derived from an EMBL/GenBank/DDBJ whole genome shotgun (WGS) entry which is preliminary data.</text>
</comment>
<protein>
    <submittedName>
        <fullName evidence="6">LacI family transcriptional regulator</fullName>
    </submittedName>
</protein>
<evidence type="ECO:0000313" key="6">
    <source>
        <dbReference type="EMBL" id="MDQ0479699.1"/>
    </source>
</evidence>
<dbReference type="Pfam" id="PF13377">
    <property type="entry name" value="Peripla_BP_3"/>
    <property type="match status" value="1"/>
</dbReference>
<proteinExistence type="predicted"/>
<dbReference type="InterPro" id="IPR028082">
    <property type="entry name" value="Peripla_BP_I"/>
</dbReference>
<name>A0ABU0JRL3_HATLI</name>
<dbReference type="Pfam" id="PF00356">
    <property type="entry name" value="LacI"/>
    <property type="match status" value="1"/>
</dbReference>
<dbReference type="CDD" id="cd06267">
    <property type="entry name" value="PBP1_LacI_sugar_binding-like"/>
    <property type="match status" value="1"/>
</dbReference>
<evidence type="ECO:0000259" key="5">
    <source>
        <dbReference type="PROSITE" id="PS50943"/>
    </source>
</evidence>
<evidence type="ECO:0000313" key="7">
    <source>
        <dbReference type="Proteomes" id="UP001224418"/>
    </source>
</evidence>
<keyword evidence="1" id="KW-0805">Transcription regulation</keyword>
<dbReference type="InterPro" id="IPR001387">
    <property type="entry name" value="Cro/C1-type_HTH"/>
</dbReference>
<dbReference type="InterPro" id="IPR010982">
    <property type="entry name" value="Lambda_DNA-bd_dom_sf"/>
</dbReference>
<sequence length="337" mass="38457">MEKNKINKKVTMKEIAEMSGVSKATVSMVLNHKDRNISKKTKEKVLKICKELNYVPNSIARSLATKRTNTIGVIIPDITNPFFAEMGRAIEDFAKIKNYNIILCNTDNLKSKEQEYVRLLVNRFIDGVILISGDQDKASIEVLENHGVPFVLVDRYIDVYDEYYRIYCDNVKGIEMGIDYLCGERKRKKVAFVTGNRELEISNMRLDTYKRKCRQYGIYDESLIYEGDFTLEKGMSITEKILKNKEIDGIFYSNDLMALGGLKVLIKSGVKVPQEISIVGYDDIKMASIFEPELTTISQPVYEMGKKACGVVIDLINGNVLKDRIVTLEPKLIRRNT</sequence>
<keyword evidence="2" id="KW-0238">DNA-binding</keyword>
<dbReference type="InterPro" id="IPR046335">
    <property type="entry name" value="LacI/GalR-like_sensor"/>
</dbReference>
<keyword evidence="7" id="KW-1185">Reference proteome</keyword>
<gene>
    <name evidence="6" type="ORF">QOZ93_001440</name>
</gene>
<dbReference type="Gene3D" id="3.40.50.2300">
    <property type="match status" value="2"/>
</dbReference>
<feature type="domain" description="HTH cro/C1-type" evidence="5">
    <location>
        <begin position="8"/>
        <end position="55"/>
    </location>
</feature>
<dbReference type="SMART" id="SM00354">
    <property type="entry name" value="HTH_LACI"/>
    <property type="match status" value="1"/>
</dbReference>
<dbReference type="InterPro" id="IPR000843">
    <property type="entry name" value="HTH_LacI"/>
</dbReference>
<organism evidence="6 7">
    <name type="scientific">Hathewaya limosa</name>
    <name type="common">Clostridium limosum</name>
    <dbReference type="NCBI Taxonomy" id="1536"/>
    <lineage>
        <taxon>Bacteria</taxon>
        <taxon>Bacillati</taxon>
        <taxon>Bacillota</taxon>
        <taxon>Clostridia</taxon>
        <taxon>Eubacteriales</taxon>
        <taxon>Clostridiaceae</taxon>
        <taxon>Hathewaya</taxon>
    </lineage>
</organism>
<dbReference type="PROSITE" id="PS00356">
    <property type="entry name" value="HTH_LACI_1"/>
    <property type="match status" value="1"/>
</dbReference>
<dbReference type="PANTHER" id="PTHR30146">
    <property type="entry name" value="LACI-RELATED TRANSCRIPTIONAL REPRESSOR"/>
    <property type="match status" value="1"/>
</dbReference>
<accession>A0ABU0JRL3</accession>
<dbReference type="PANTHER" id="PTHR30146:SF109">
    <property type="entry name" value="HTH-TYPE TRANSCRIPTIONAL REGULATOR GALS"/>
    <property type="match status" value="1"/>
</dbReference>
<evidence type="ECO:0000256" key="1">
    <source>
        <dbReference type="ARBA" id="ARBA00023015"/>
    </source>
</evidence>
<dbReference type="EMBL" id="JAUSWN010000010">
    <property type="protein sequence ID" value="MDQ0479699.1"/>
    <property type="molecule type" value="Genomic_DNA"/>
</dbReference>
<dbReference type="Gene3D" id="1.10.260.40">
    <property type="entry name" value="lambda repressor-like DNA-binding domains"/>
    <property type="match status" value="1"/>
</dbReference>
<dbReference type="RefSeq" id="WP_307355680.1">
    <property type="nucleotide sequence ID" value="NZ_BAAACJ010000005.1"/>
</dbReference>
<evidence type="ECO:0000256" key="2">
    <source>
        <dbReference type="ARBA" id="ARBA00023125"/>
    </source>
</evidence>
<evidence type="ECO:0000259" key="4">
    <source>
        <dbReference type="PROSITE" id="PS50932"/>
    </source>
</evidence>
<evidence type="ECO:0000256" key="3">
    <source>
        <dbReference type="ARBA" id="ARBA00023163"/>
    </source>
</evidence>